<dbReference type="InterPro" id="IPR023214">
    <property type="entry name" value="HAD_sf"/>
</dbReference>
<evidence type="ECO:0000256" key="5">
    <source>
        <dbReference type="ARBA" id="ARBA00022842"/>
    </source>
</evidence>
<dbReference type="InterPro" id="IPR036412">
    <property type="entry name" value="HAD-like_sf"/>
</dbReference>
<dbReference type="InterPro" id="IPR010976">
    <property type="entry name" value="B-phosphoglucomutase_hydrolase"/>
</dbReference>
<dbReference type="Proteomes" id="UP000516173">
    <property type="component" value="Chromosome"/>
</dbReference>
<evidence type="ECO:0000256" key="8">
    <source>
        <dbReference type="ARBA" id="ARBA00044926"/>
    </source>
</evidence>
<evidence type="ECO:0000256" key="4">
    <source>
        <dbReference type="ARBA" id="ARBA00022723"/>
    </source>
</evidence>
<dbReference type="GO" id="GO:0016787">
    <property type="term" value="F:hydrolase activity"/>
    <property type="evidence" value="ECO:0007669"/>
    <property type="project" value="UniProtKB-KW"/>
</dbReference>
<dbReference type="Gene3D" id="3.40.50.1000">
    <property type="entry name" value="HAD superfamily/HAD-like"/>
    <property type="match status" value="1"/>
</dbReference>
<keyword evidence="7" id="KW-0119">Carbohydrate metabolism</keyword>
<comment type="cofactor">
    <cofactor evidence="1">
        <name>Mg(2+)</name>
        <dbReference type="ChEBI" id="CHEBI:18420"/>
    </cofactor>
</comment>
<organism evidence="11 12">
    <name type="scientific">Nocardia wallacei</name>
    <dbReference type="NCBI Taxonomy" id="480035"/>
    <lineage>
        <taxon>Bacteria</taxon>
        <taxon>Bacillati</taxon>
        <taxon>Actinomycetota</taxon>
        <taxon>Actinomycetes</taxon>
        <taxon>Mycobacteriales</taxon>
        <taxon>Nocardiaceae</taxon>
        <taxon>Nocardia</taxon>
    </lineage>
</organism>
<comment type="catalytic activity">
    <reaction evidence="8">
        <text>beta-D-glucose 1-phosphate = beta-D-glucose 6-phosphate</text>
        <dbReference type="Rhea" id="RHEA:20113"/>
        <dbReference type="ChEBI" id="CHEBI:57684"/>
        <dbReference type="ChEBI" id="CHEBI:58247"/>
        <dbReference type="EC" id="5.4.2.6"/>
    </reaction>
</comment>
<keyword evidence="12" id="KW-1185">Reference proteome</keyword>
<dbReference type="GO" id="GO:0046872">
    <property type="term" value="F:metal ion binding"/>
    <property type="evidence" value="ECO:0007669"/>
    <property type="project" value="UniProtKB-KW"/>
</dbReference>
<keyword evidence="11" id="KW-0378">Hydrolase</keyword>
<dbReference type="InterPro" id="IPR023198">
    <property type="entry name" value="PGP-like_dom2"/>
</dbReference>
<dbReference type="NCBIfam" id="TIGR02009">
    <property type="entry name" value="PGMB-YQAB-SF"/>
    <property type="match status" value="1"/>
</dbReference>
<evidence type="ECO:0000313" key="12">
    <source>
        <dbReference type="Proteomes" id="UP000516173"/>
    </source>
</evidence>
<evidence type="ECO:0000256" key="9">
    <source>
        <dbReference type="ARBA" id="ARBA00044968"/>
    </source>
</evidence>
<dbReference type="Gene3D" id="1.10.150.240">
    <property type="entry name" value="Putative phosphatase, domain 2"/>
    <property type="match status" value="1"/>
</dbReference>
<dbReference type="EC" id="5.4.2.6" evidence="9"/>
<evidence type="ECO:0000256" key="3">
    <source>
        <dbReference type="ARBA" id="ARBA00022553"/>
    </source>
</evidence>
<name>A0A7G1KE67_9NOCA</name>
<dbReference type="PANTHER" id="PTHR46193">
    <property type="entry name" value="6-PHOSPHOGLUCONATE PHOSPHATASE"/>
    <property type="match status" value="1"/>
</dbReference>
<proteinExistence type="inferred from homology"/>
<dbReference type="InterPro" id="IPR006439">
    <property type="entry name" value="HAD-SF_hydro_IA"/>
</dbReference>
<dbReference type="KEGG" id="nwl:NWFMUON74_09530"/>
<keyword evidence="6" id="KW-0413">Isomerase</keyword>
<accession>A0A7G1KE67</accession>
<evidence type="ECO:0000313" key="11">
    <source>
        <dbReference type="EMBL" id="BCK53181.1"/>
    </source>
</evidence>
<dbReference type="SFLD" id="SFLDG01129">
    <property type="entry name" value="C1.5:_HAD__Beta-PGM__Phosphata"/>
    <property type="match status" value="1"/>
</dbReference>
<sequence length="256" mass="26927">MVGVGLPESVSAVLFDLDGVLTDTAAVHRRAWKSVFDRLLASRCGARFRPFTEEDYLNYVDGRSRADGVREFLKSRTLALPEGKPDDPPGLATVNGIGNDKNRLLLSLIERDGVRVFPGSAGYLTAVRAAGLRVGVVTSSANATAVLAAADFTRFVDALIDGREIARRGLPGKPAPDAFLAGAAELDEPPSRTAVFEDAIAGVTAARAGGFGFVVGVDRVRDDKHGAALRRAGADLVVTDLSELTPADRAEGEGAR</sequence>
<evidence type="ECO:0000256" key="7">
    <source>
        <dbReference type="ARBA" id="ARBA00023277"/>
    </source>
</evidence>
<reference evidence="11 12" key="1">
    <citation type="submission" date="2020-08" db="EMBL/GenBank/DDBJ databases">
        <title>Genome Sequencing of Nocardia wallacei strain FMUON74 and assembly.</title>
        <authorList>
            <person name="Toyokawa M."/>
            <person name="Uesaka K."/>
        </authorList>
    </citation>
    <scope>NUCLEOTIDE SEQUENCE [LARGE SCALE GENOMIC DNA]</scope>
    <source>
        <strain evidence="11 12">FMUON74</strain>
    </source>
</reference>
<dbReference type="Pfam" id="PF00702">
    <property type="entry name" value="Hydrolase"/>
    <property type="match status" value="1"/>
</dbReference>
<dbReference type="NCBIfam" id="TIGR01509">
    <property type="entry name" value="HAD-SF-IA-v3"/>
    <property type="match status" value="1"/>
</dbReference>
<keyword evidence="4" id="KW-0479">Metal-binding</keyword>
<keyword evidence="3" id="KW-0597">Phosphoprotein</keyword>
<dbReference type="PANTHER" id="PTHR46193:SF18">
    <property type="entry name" value="HEXITOL PHOSPHATASE B"/>
    <property type="match status" value="1"/>
</dbReference>
<evidence type="ECO:0000256" key="6">
    <source>
        <dbReference type="ARBA" id="ARBA00023235"/>
    </source>
</evidence>
<dbReference type="GO" id="GO:0008801">
    <property type="term" value="F:beta-phosphoglucomutase activity"/>
    <property type="evidence" value="ECO:0007669"/>
    <property type="project" value="UniProtKB-EC"/>
</dbReference>
<protein>
    <recommendedName>
        <fullName evidence="10">Beta-phosphoglucomutase</fullName>
        <ecNumber evidence="9">5.4.2.6</ecNumber>
    </recommendedName>
</protein>
<gene>
    <name evidence="11" type="ORF">NWFMUON74_09530</name>
</gene>
<dbReference type="SUPFAM" id="SSF56784">
    <property type="entry name" value="HAD-like"/>
    <property type="match status" value="1"/>
</dbReference>
<dbReference type="InterPro" id="IPR051600">
    <property type="entry name" value="Beta-PGM-like"/>
</dbReference>
<evidence type="ECO:0000256" key="2">
    <source>
        <dbReference type="ARBA" id="ARBA00006171"/>
    </source>
</evidence>
<evidence type="ECO:0000256" key="10">
    <source>
        <dbReference type="ARBA" id="ARBA00044991"/>
    </source>
</evidence>
<comment type="similarity">
    <text evidence="2">Belongs to the HAD-like hydrolase superfamily. CbbY/CbbZ/Gph/YieH family.</text>
</comment>
<dbReference type="EMBL" id="AP023396">
    <property type="protein sequence ID" value="BCK53181.1"/>
    <property type="molecule type" value="Genomic_DNA"/>
</dbReference>
<keyword evidence="5" id="KW-0460">Magnesium</keyword>
<dbReference type="SFLD" id="SFLDS00003">
    <property type="entry name" value="Haloacid_Dehalogenase"/>
    <property type="match status" value="1"/>
</dbReference>
<dbReference type="AlphaFoldDB" id="A0A7G1KE67"/>
<evidence type="ECO:0000256" key="1">
    <source>
        <dbReference type="ARBA" id="ARBA00001946"/>
    </source>
</evidence>